<reference evidence="1 2" key="1">
    <citation type="submission" date="2020-02" db="EMBL/GenBank/DDBJ databases">
        <authorList>
            <person name="Ferguson B K."/>
        </authorList>
    </citation>
    <scope>NUCLEOTIDE SEQUENCE [LARGE SCALE GENOMIC DNA]</scope>
</reference>
<evidence type="ECO:0000313" key="2">
    <source>
        <dbReference type="Proteomes" id="UP000479000"/>
    </source>
</evidence>
<organism evidence="1 2">
    <name type="scientific">Nesidiocoris tenuis</name>
    <dbReference type="NCBI Taxonomy" id="355587"/>
    <lineage>
        <taxon>Eukaryota</taxon>
        <taxon>Metazoa</taxon>
        <taxon>Ecdysozoa</taxon>
        <taxon>Arthropoda</taxon>
        <taxon>Hexapoda</taxon>
        <taxon>Insecta</taxon>
        <taxon>Pterygota</taxon>
        <taxon>Neoptera</taxon>
        <taxon>Paraneoptera</taxon>
        <taxon>Hemiptera</taxon>
        <taxon>Heteroptera</taxon>
        <taxon>Panheteroptera</taxon>
        <taxon>Cimicomorpha</taxon>
        <taxon>Miridae</taxon>
        <taxon>Dicyphina</taxon>
        <taxon>Nesidiocoris</taxon>
    </lineage>
</organism>
<dbReference type="OrthoDB" id="6628575at2759"/>
<protein>
    <recommendedName>
        <fullName evidence="3">Transposase Helix-turn-helix domain-containing protein</fullName>
    </recommendedName>
</protein>
<gene>
    <name evidence="1" type="ORF">NTEN_LOCUS9341</name>
</gene>
<dbReference type="Proteomes" id="UP000479000">
    <property type="component" value="Unassembled WGS sequence"/>
</dbReference>
<evidence type="ECO:0008006" key="3">
    <source>
        <dbReference type="Google" id="ProtNLM"/>
    </source>
</evidence>
<dbReference type="EMBL" id="CADCXU010014066">
    <property type="protein sequence ID" value="CAB0003864.1"/>
    <property type="molecule type" value="Genomic_DNA"/>
</dbReference>
<dbReference type="AlphaFoldDB" id="A0A6H5GIY4"/>
<accession>A0A6H5GIY4</accession>
<name>A0A6H5GIY4_9HEMI</name>
<proteinExistence type="predicted"/>
<keyword evidence="2" id="KW-1185">Reference proteome</keyword>
<feature type="non-terminal residue" evidence="1">
    <location>
        <position position="137"/>
    </location>
</feature>
<sequence>MVQSRLRSSVCKWKPPRMAAFMQVRSAKVYKERRSCRVSEFKKLFRFEEENVKWISDHFLGPEIETRGGALSPEHKMKTFLRYLADPGFQVGVGEDVGVHQSTVSRTVEFVSNKIVEKADLWIKFPRNQEAIEESRQ</sequence>
<evidence type="ECO:0000313" key="1">
    <source>
        <dbReference type="EMBL" id="CAB0003864.1"/>
    </source>
</evidence>